<evidence type="ECO:0008006" key="3">
    <source>
        <dbReference type="Google" id="ProtNLM"/>
    </source>
</evidence>
<dbReference type="AlphaFoldDB" id="A0A9D5CNT2"/>
<protein>
    <recommendedName>
        <fullName evidence="3">Retrotransposon Copia-like N-terminal domain-containing protein</fullName>
    </recommendedName>
</protein>
<dbReference type="Pfam" id="PF14223">
    <property type="entry name" value="Retrotran_gag_2"/>
    <property type="match status" value="1"/>
</dbReference>
<sequence length="249" mass="27183">MSSITAPPSVRPTLSTSPDPHHSLIAINVTAQAPLKLTATNYVTWRAQFNSLLIGYDLLGYVDGTLPCLPTTILGSDSASPIPNPDFALWIRQDQLLLNTIIGSVSPNLVPYIASSSSTHAAWLTLEKTYASPSCGRIMELCGRLANLSQGTQTITAYMQDIKTYIDSLALMNKLVDFDDLSIRILNGLDPAYSKLYHTLQVRNTPLDFDELFEKLLNYEAQLELMTPSPAAPATAFTASTGSQPTRYQ</sequence>
<reference evidence="1" key="1">
    <citation type="submission" date="2021-03" db="EMBL/GenBank/DDBJ databases">
        <authorList>
            <person name="Li Z."/>
            <person name="Yang C."/>
        </authorList>
    </citation>
    <scope>NUCLEOTIDE SEQUENCE</scope>
    <source>
        <strain evidence="1">Dzin_1.0</strain>
        <tissue evidence="1">Leaf</tissue>
    </source>
</reference>
<dbReference type="OrthoDB" id="684929at2759"/>
<evidence type="ECO:0000313" key="1">
    <source>
        <dbReference type="EMBL" id="KAJ0975732.1"/>
    </source>
</evidence>
<organism evidence="1 2">
    <name type="scientific">Dioscorea zingiberensis</name>
    <dbReference type="NCBI Taxonomy" id="325984"/>
    <lineage>
        <taxon>Eukaryota</taxon>
        <taxon>Viridiplantae</taxon>
        <taxon>Streptophyta</taxon>
        <taxon>Embryophyta</taxon>
        <taxon>Tracheophyta</taxon>
        <taxon>Spermatophyta</taxon>
        <taxon>Magnoliopsida</taxon>
        <taxon>Liliopsida</taxon>
        <taxon>Dioscoreales</taxon>
        <taxon>Dioscoreaceae</taxon>
        <taxon>Dioscorea</taxon>
    </lineage>
</organism>
<proteinExistence type="predicted"/>
<dbReference type="PANTHER" id="PTHR47481:SF9">
    <property type="entry name" value="RETROTRANSPOSON GAG DOMAIN-CONTAINING PROTEIN"/>
    <property type="match status" value="1"/>
</dbReference>
<name>A0A9D5CNT2_9LILI</name>
<dbReference type="PANTHER" id="PTHR47481">
    <property type="match status" value="1"/>
</dbReference>
<reference evidence="1" key="2">
    <citation type="journal article" date="2022" name="Hortic Res">
        <title>The genome of Dioscorea zingiberensis sheds light on the biosynthesis, origin and evolution of the medicinally important diosgenin saponins.</title>
        <authorList>
            <person name="Li Y."/>
            <person name="Tan C."/>
            <person name="Li Z."/>
            <person name="Guo J."/>
            <person name="Li S."/>
            <person name="Chen X."/>
            <person name="Wang C."/>
            <person name="Dai X."/>
            <person name="Yang H."/>
            <person name="Song W."/>
            <person name="Hou L."/>
            <person name="Xu J."/>
            <person name="Tong Z."/>
            <person name="Xu A."/>
            <person name="Yuan X."/>
            <person name="Wang W."/>
            <person name="Yang Q."/>
            <person name="Chen L."/>
            <person name="Sun Z."/>
            <person name="Wang K."/>
            <person name="Pan B."/>
            <person name="Chen J."/>
            <person name="Bao Y."/>
            <person name="Liu F."/>
            <person name="Qi X."/>
            <person name="Gang D.R."/>
            <person name="Wen J."/>
            <person name="Li J."/>
        </authorList>
    </citation>
    <scope>NUCLEOTIDE SEQUENCE</scope>
    <source>
        <strain evidence="1">Dzin_1.0</strain>
    </source>
</reference>
<dbReference type="Proteomes" id="UP001085076">
    <property type="component" value="Miscellaneous, Linkage group lg04"/>
</dbReference>
<gene>
    <name evidence="1" type="ORF">J5N97_017697</name>
</gene>
<accession>A0A9D5CNT2</accession>
<comment type="caution">
    <text evidence="1">The sequence shown here is derived from an EMBL/GenBank/DDBJ whole genome shotgun (WGS) entry which is preliminary data.</text>
</comment>
<dbReference type="EMBL" id="JAGGNH010000004">
    <property type="protein sequence ID" value="KAJ0975732.1"/>
    <property type="molecule type" value="Genomic_DNA"/>
</dbReference>
<keyword evidence="2" id="KW-1185">Reference proteome</keyword>
<evidence type="ECO:0000313" key="2">
    <source>
        <dbReference type="Proteomes" id="UP001085076"/>
    </source>
</evidence>